<proteinExistence type="predicted"/>
<feature type="compositionally biased region" description="Low complexity" evidence="1">
    <location>
        <begin position="44"/>
        <end position="54"/>
    </location>
</feature>
<evidence type="ECO:0000313" key="3">
    <source>
        <dbReference type="Proteomes" id="UP001152622"/>
    </source>
</evidence>
<evidence type="ECO:0000313" key="2">
    <source>
        <dbReference type="EMBL" id="KAJ8351407.1"/>
    </source>
</evidence>
<dbReference type="Proteomes" id="UP001152622">
    <property type="component" value="Chromosome 8"/>
</dbReference>
<reference evidence="2" key="1">
    <citation type="journal article" date="2023" name="Science">
        <title>Genome structures resolve the early diversification of teleost fishes.</title>
        <authorList>
            <person name="Parey E."/>
            <person name="Louis A."/>
            <person name="Montfort J."/>
            <person name="Bouchez O."/>
            <person name="Roques C."/>
            <person name="Iampietro C."/>
            <person name="Lluch J."/>
            <person name="Castinel A."/>
            <person name="Donnadieu C."/>
            <person name="Desvignes T."/>
            <person name="Floi Bucao C."/>
            <person name="Jouanno E."/>
            <person name="Wen M."/>
            <person name="Mejri S."/>
            <person name="Dirks R."/>
            <person name="Jansen H."/>
            <person name="Henkel C."/>
            <person name="Chen W.J."/>
            <person name="Zahm M."/>
            <person name="Cabau C."/>
            <person name="Klopp C."/>
            <person name="Thompson A.W."/>
            <person name="Robinson-Rechavi M."/>
            <person name="Braasch I."/>
            <person name="Lecointre G."/>
            <person name="Bobe J."/>
            <person name="Postlethwait J.H."/>
            <person name="Berthelot C."/>
            <person name="Roest Crollius H."/>
            <person name="Guiguen Y."/>
        </authorList>
    </citation>
    <scope>NUCLEOTIDE SEQUENCE</scope>
    <source>
        <strain evidence="2">WJC10195</strain>
    </source>
</reference>
<keyword evidence="3" id="KW-1185">Reference proteome</keyword>
<gene>
    <name evidence="2" type="ORF">SKAU_G00228830</name>
</gene>
<sequence>MFRAGAPPPFTTRRPPLCPPEPASPTSSAPPKIHALPPTPPSAPSTATGSTPSPQADCLARHHRGEQAVNAASLHTPVRERFYYYRSPSEPRAGSSTERTWRPGHRQSWHCGQLPPSTDARR</sequence>
<organism evidence="2 3">
    <name type="scientific">Synaphobranchus kaupii</name>
    <name type="common">Kaup's arrowtooth eel</name>
    <dbReference type="NCBI Taxonomy" id="118154"/>
    <lineage>
        <taxon>Eukaryota</taxon>
        <taxon>Metazoa</taxon>
        <taxon>Chordata</taxon>
        <taxon>Craniata</taxon>
        <taxon>Vertebrata</taxon>
        <taxon>Euteleostomi</taxon>
        <taxon>Actinopterygii</taxon>
        <taxon>Neopterygii</taxon>
        <taxon>Teleostei</taxon>
        <taxon>Anguilliformes</taxon>
        <taxon>Synaphobranchidae</taxon>
        <taxon>Synaphobranchus</taxon>
    </lineage>
</organism>
<evidence type="ECO:0000256" key="1">
    <source>
        <dbReference type="SAM" id="MobiDB-lite"/>
    </source>
</evidence>
<comment type="caution">
    <text evidence="2">The sequence shown here is derived from an EMBL/GenBank/DDBJ whole genome shotgun (WGS) entry which is preliminary data.</text>
</comment>
<accession>A0A9Q1F565</accession>
<name>A0A9Q1F565_SYNKA</name>
<feature type="region of interest" description="Disordered" evidence="1">
    <location>
        <begin position="1"/>
        <end position="59"/>
    </location>
</feature>
<feature type="region of interest" description="Disordered" evidence="1">
    <location>
        <begin position="84"/>
        <end position="122"/>
    </location>
</feature>
<protein>
    <submittedName>
        <fullName evidence="2">Uncharacterized protein</fullName>
    </submittedName>
</protein>
<dbReference type="EMBL" id="JAINUF010000008">
    <property type="protein sequence ID" value="KAJ8351407.1"/>
    <property type="molecule type" value="Genomic_DNA"/>
</dbReference>
<feature type="compositionally biased region" description="Pro residues" evidence="1">
    <location>
        <begin position="1"/>
        <end position="23"/>
    </location>
</feature>
<dbReference type="AlphaFoldDB" id="A0A9Q1F565"/>